<feature type="compositionally biased region" description="Basic and acidic residues" evidence="1">
    <location>
        <begin position="173"/>
        <end position="193"/>
    </location>
</feature>
<evidence type="ECO:0000313" key="3">
    <source>
        <dbReference type="Proteomes" id="UP000299102"/>
    </source>
</evidence>
<evidence type="ECO:0000256" key="1">
    <source>
        <dbReference type="SAM" id="MobiDB-lite"/>
    </source>
</evidence>
<dbReference type="Proteomes" id="UP000299102">
    <property type="component" value="Unassembled WGS sequence"/>
</dbReference>
<protein>
    <submittedName>
        <fullName evidence="2">Uncharacterized protein</fullName>
    </submittedName>
</protein>
<evidence type="ECO:0000313" key="2">
    <source>
        <dbReference type="EMBL" id="GBP66730.1"/>
    </source>
</evidence>
<organism evidence="2 3">
    <name type="scientific">Eumeta variegata</name>
    <name type="common">Bagworm moth</name>
    <name type="synonym">Eumeta japonica</name>
    <dbReference type="NCBI Taxonomy" id="151549"/>
    <lineage>
        <taxon>Eukaryota</taxon>
        <taxon>Metazoa</taxon>
        <taxon>Ecdysozoa</taxon>
        <taxon>Arthropoda</taxon>
        <taxon>Hexapoda</taxon>
        <taxon>Insecta</taxon>
        <taxon>Pterygota</taxon>
        <taxon>Neoptera</taxon>
        <taxon>Endopterygota</taxon>
        <taxon>Lepidoptera</taxon>
        <taxon>Glossata</taxon>
        <taxon>Ditrysia</taxon>
        <taxon>Tineoidea</taxon>
        <taxon>Psychidae</taxon>
        <taxon>Oiketicinae</taxon>
        <taxon>Eumeta</taxon>
    </lineage>
</organism>
<proteinExistence type="predicted"/>
<feature type="region of interest" description="Disordered" evidence="1">
    <location>
        <begin position="167"/>
        <end position="201"/>
    </location>
</feature>
<reference evidence="2 3" key="1">
    <citation type="journal article" date="2019" name="Commun. Biol.">
        <title>The bagworm genome reveals a unique fibroin gene that provides high tensile strength.</title>
        <authorList>
            <person name="Kono N."/>
            <person name="Nakamura H."/>
            <person name="Ohtoshi R."/>
            <person name="Tomita M."/>
            <person name="Numata K."/>
            <person name="Arakawa K."/>
        </authorList>
    </citation>
    <scope>NUCLEOTIDE SEQUENCE [LARGE SCALE GENOMIC DNA]</scope>
</reference>
<sequence length="243" mass="27156">MAGPPLPPSSSKSELLSTAELYLKSKSELRSMASVSLIRFRVRSSIRIGIKRLGMELEGKLIDVISKRIHSTSIRLDVWVFSVPARHLSESVEQRLLVERPTENLVNGNTTSTSSRECSPIATRTRSAVGRRKDVPAASKGVATHALYIHANFTDESDTCPEILQQEETENSPLKEESVEEKPFESKESKEEENVNEDEEEIWIVQAADDDTELSEDQWQRLLSSAKVSDKVKIIYLASSGWG</sequence>
<name>A0A4C1XUE2_EUMVA</name>
<dbReference type="EMBL" id="BGZK01000965">
    <property type="protein sequence ID" value="GBP66730.1"/>
    <property type="molecule type" value="Genomic_DNA"/>
</dbReference>
<dbReference type="AlphaFoldDB" id="A0A4C1XUE2"/>
<feature type="compositionally biased region" description="Polar residues" evidence="1">
    <location>
        <begin position="106"/>
        <end position="126"/>
    </location>
</feature>
<accession>A0A4C1XUE2</accession>
<gene>
    <name evidence="2" type="ORF">EVAR_50109_1</name>
</gene>
<keyword evidence="3" id="KW-1185">Reference proteome</keyword>
<feature type="region of interest" description="Disordered" evidence="1">
    <location>
        <begin position="106"/>
        <end position="134"/>
    </location>
</feature>
<comment type="caution">
    <text evidence="2">The sequence shown here is derived from an EMBL/GenBank/DDBJ whole genome shotgun (WGS) entry which is preliminary data.</text>
</comment>